<protein>
    <submittedName>
        <fullName evidence="6">LysR family transcriptional regulator</fullName>
    </submittedName>
</protein>
<evidence type="ECO:0000256" key="2">
    <source>
        <dbReference type="ARBA" id="ARBA00023015"/>
    </source>
</evidence>
<dbReference type="PANTHER" id="PTHR30537">
    <property type="entry name" value="HTH-TYPE TRANSCRIPTIONAL REGULATOR"/>
    <property type="match status" value="1"/>
</dbReference>
<dbReference type="Proteomes" id="UP000580517">
    <property type="component" value="Unassembled WGS sequence"/>
</dbReference>
<dbReference type="PROSITE" id="PS50931">
    <property type="entry name" value="HTH_LYSR"/>
    <property type="match status" value="1"/>
</dbReference>
<evidence type="ECO:0000256" key="3">
    <source>
        <dbReference type="ARBA" id="ARBA00023125"/>
    </source>
</evidence>
<evidence type="ECO:0000313" key="7">
    <source>
        <dbReference type="Proteomes" id="UP000580517"/>
    </source>
</evidence>
<dbReference type="PRINTS" id="PR00039">
    <property type="entry name" value="HTHLYSR"/>
</dbReference>
<feature type="domain" description="HTH lysR-type" evidence="5">
    <location>
        <begin position="6"/>
        <end position="63"/>
    </location>
</feature>
<dbReference type="RefSeq" id="WP_129968096.1">
    <property type="nucleotide sequence ID" value="NZ_JACCEW010000001.1"/>
</dbReference>
<dbReference type="Pfam" id="PF03466">
    <property type="entry name" value="LysR_substrate"/>
    <property type="match status" value="1"/>
</dbReference>
<dbReference type="GO" id="GO:0003700">
    <property type="term" value="F:DNA-binding transcription factor activity"/>
    <property type="evidence" value="ECO:0007669"/>
    <property type="project" value="InterPro"/>
</dbReference>
<dbReference type="PANTHER" id="PTHR30537:SF26">
    <property type="entry name" value="GLYCINE CLEAVAGE SYSTEM TRANSCRIPTIONAL ACTIVATOR"/>
    <property type="match status" value="1"/>
</dbReference>
<dbReference type="AlphaFoldDB" id="A0A853FCC0"/>
<dbReference type="OrthoDB" id="9178397at2"/>
<dbReference type="Gene3D" id="3.40.190.10">
    <property type="entry name" value="Periplasmic binding protein-like II"/>
    <property type="match status" value="2"/>
</dbReference>
<dbReference type="SUPFAM" id="SSF53850">
    <property type="entry name" value="Periplasmic binding protein-like II"/>
    <property type="match status" value="1"/>
</dbReference>
<evidence type="ECO:0000256" key="4">
    <source>
        <dbReference type="ARBA" id="ARBA00023163"/>
    </source>
</evidence>
<dbReference type="GO" id="GO:0006351">
    <property type="term" value="P:DNA-templated transcription"/>
    <property type="evidence" value="ECO:0007669"/>
    <property type="project" value="TreeGrafter"/>
</dbReference>
<dbReference type="InterPro" id="IPR058163">
    <property type="entry name" value="LysR-type_TF_proteobact-type"/>
</dbReference>
<dbReference type="InterPro" id="IPR005119">
    <property type="entry name" value="LysR_subst-bd"/>
</dbReference>
<evidence type="ECO:0000313" key="6">
    <source>
        <dbReference type="EMBL" id="NYT36191.1"/>
    </source>
</evidence>
<keyword evidence="7" id="KW-1185">Reference proteome</keyword>
<organism evidence="6 7">
    <name type="scientific">Allopusillimonas soli</name>
    <dbReference type="NCBI Taxonomy" id="659016"/>
    <lineage>
        <taxon>Bacteria</taxon>
        <taxon>Pseudomonadati</taxon>
        <taxon>Pseudomonadota</taxon>
        <taxon>Betaproteobacteria</taxon>
        <taxon>Burkholderiales</taxon>
        <taxon>Alcaligenaceae</taxon>
        <taxon>Allopusillimonas</taxon>
    </lineage>
</organism>
<comment type="caution">
    <text evidence="6">The sequence shown here is derived from an EMBL/GenBank/DDBJ whole genome shotgun (WGS) entry which is preliminary data.</text>
</comment>
<dbReference type="InterPro" id="IPR036388">
    <property type="entry name" value="WH-like_DNA-bd_sf"/>
</dbReference>
<dbReference type="InterPro" id="IPR000847">
    <property type="entry name" value="LysR_HTH_N"/>
</dbReference>
<keyword evidence="2" id="KW-0805">Transcription regulation</keyword>
<dbReference type="FunFam" id="3.40.190.10:FF:000017">
    <property type="entry name" value="Glycine cleavage system transcriptional activator"/>
    <property type="match status" value="1"/>
</dbReference>
<evidence type="ECO:0000259" key="5">
    <source>
        <dbReference type="PROSITE" id="PS50931"/>
    </source>
</evidence>
<evidence type="ECO:0000256" key="1">
    <source>
        <dbReference type="ARBA" id="ARBA00009437"/>
    </source>
</evidence>
<keyword evidence="3" id="KW-0238">DNA-binding</keyword>
<sequence>MRRFCPSITDLQAFEVTARQGSFTRAAHEMCITQGAVSKQIKHLETFLGVDLFLRTRGGLVLTHAGHSYLHDVRASLNRIEAASLALIAHQGLGGTLNLTCMPSFAAKWLIPRLPKLRRRYPDLHIGFLPHRMGYDFSSPDVDAAVRFGNGVWPGSRADYIVGKEVVPVCRPNLFKTPPESPEDLLSRPLLHHTTAQQSWPDWFRDAGHDTPHSREGARFDQFTLLTQAAIAGFGTALIPRCLVEEELQDGKLIVPLDVPITAHNGYYLCYPEHKSRLPTLQAFRTWMLDAMEAAPTRVNDEDVPAGEAALSA</sequence>
<dbReference type="Pfam" id="PF00126">
    <property type="entry name" value="HTH_1"/>
    <property type="match status" value="1"/>
</dbReference>
<dbReference type="InterPro" id="IPR036390">
    <property type="entry name" value="WH_DNA-bd_sf"/>
</dbReference>
<accession>A0A853FCC0</accession>
<dbReference type="FunFam" id="1.10.10.10:FF:000001">
    <property type="entry name" value="LysR family transcriptional regulator"/>
    <property type="match status" value="1"/>
</dbReference>
<keyword evidence="4" id="KW-0804">Transcription</keyword>
<reference evidence="6 7" key="1">
    <citation type="submission" date="2020-07" db="EMBL/GenBank/DDBJ databases">
        <title>Taxonomic revisions and descriptions of new bacterial species based on genomic comparisons in the high-G+C-content subgroup of the family Alcaligenaceae.</title>
        <authorList>
            <person name="Szabo A."/>
            <person name="Felfoldi T."/>
        </authorList>
    </citation>
    <scope>NUCLEOTIDE SEQUENCE [LARGE SCALE GENOMIC DNA]</scope>
    <source>
        <strain evidence="6 7">DSM 25264</strain>
    </source>
</reference>
<dbReference type="EMBL" id="JACCEW010000001">
    <property type="protein sequence ID" value="NYT36191.1"/>
    <property type="molecule type" value="Genomic_DNA"/>
</dbReference>
<name>A0A853FCC0_9BURK</name>
<gene>
    <name evidence="6" type="ORF">H0A68_04845</name>
</gene>
<dbReference type="GO" id="GO:0043565">
    <property type="term" value="F:sequence-specific DNA binding"/>
    <property type="evidence" value="ECO:0007669"/>
    <property type="project" value="TreeGrafter"/>
</dbReference>
<dbReference type="Gene3D" id="1.10.10.10">
    <property type="entry name" value="Winged helix-like DNA-binding domain superfamily/Winged helix DNA-binding domain"/>
    <property type="match status" value="1"/>
</dbReference>
<proteinExistence type="inferred from homology"/>
<comment type="similarity">
    <text evidence="1">Belongs to the LysR transcriptional regulatory family.</text>
</comment>
<dbReference type="SUPFAM" id="SSF46785">
    <property type="entry name" value="Winged helix' DNA-binding domain"/>
    <property type="match status" value="1"/>
</dbReference>